<gene>
    <name evidence="1" type="ORF">CORC01_10829</name>
</gene>
<dbReference type="GeneID" id="34563966"/>
<dbReference type="RefSeq" id="XP_022471094.1">
    <property type="nucleotide sequence ID" value="XM_022622456.1"/>
</dbReference>
<comment type="caution">
    <text evidence="1">The sequence shown here is derived from an EMBL/GenBank/DDBJ whole genome shotgun (WGS) entry which is preliminary data.</text>
</comment>
<keyword evidence="2" id="KW-1185">Reference proteome</keyword>
<reference evidence="1 2" key="1">
    <citation type="submission" date="2016-09" db="EMBL/GenBank/DDBJ databases">
        <authorList>
            <person name="Capua I."/>
            <person name="De Benedictis P."/>
            <person name="Joannis T."/>
            <person name="Lombin L.H."/>
            <person name="Cattoli G."/>
        </authorList>
    </citation>
    <scope>NUCLEOTIDE SEQUENCE [LARGE SCALE GENOMIC DNA]</scope>
    <source>
        <strain evidence="1 2">IMI 309357</strain>
    </source>
</reference>
<evidence type="ECO:0000313" key="2">
    <source>
        <dbReference type="Proteomes" id="UP000176998"/>
    </source>
</evidence>
<accession>A0A1G4AXP3</accession>
<evidence type="ECO:0000313" key="1">
    <source>
        <dbReference type="EMBL" id="OHE93930.1"/>
    </source>
</evidence>
<proteinExistence type="predicted"/>
<dbReference type="Proteomes" id="UP000176998">
    <property type="component" value="Unassembled WGS sequence"/>
</dbReference>
<name>A0A1G4AXP3_9PEZI</name>
<dbReference type="EMBL" id="MJBS01000110">
    <property type="protein sequence ID" value="OHE93930.1"/>
    <property type="molecule type" value="Genomic_DNA"/>
</dbReference>
<sequence>MSLRKVAHMNIMARAALLTGSEPPGCGTSCRSDASGCTPAAAPEASVNPAWATPSRQLDGAAKDDGLSLWFNSVDTTAEASRSLVFNCSLTGAWGPNFMHTSFRLGVLVAFIAGKSSSYCTVTPGYALNSVIRQFMLGPNGRADQRRTTSGTDRVNLEHRGTRSFAGILHASITTSLILLHLQPRLCERVTSLICVRIPTEDVVVPGRRNQAVFRDSQLEQSYL</sequence>
<protein>
    <submittedName>
        <fullName evidence="1">Uncharacterized protein</fullName>
    </submittedName>
</protein>
<dbReference type="AlphaFoldDB" id="A0A1G4AXP3"/>
<organism evidence="1 2">
    <name type="scientific">Colletotrichum orchidophilum</name>
    <dbReference type="NCBI Taxonomy" id="1209926"/>
    <lineage>
        <taxon>Eukaryota</taxon>
        <taxon>Fungi</taxon>
        <taxon>Dikarya</taxon>
        <taxon>Ascomycota</taxon>
        <taxon>Pezizomycotina</taxon>
        <taxon>Sordariomycetes</taxon>
        <taxon>Hypocreomycetidae</taxon>
        <taxon>Glomerellales</taxon>
        <taxon>Glomerellaceae</taxon>
        <taxon>Colletotrichum</taxon>
    </lineage>
</organism>